<dbReference type="InterPro" id="IPR051266">
    <property type="entry name" value="CLCR"/>
</dbReference>
<dbReference type="InterPro" id="IPR036465">
    <property type="entry name" value="vWFA_dom_sf"/>
</dbReference>
<name>A0AAW3ZPN5_9GAMM</name>
<dbReference type="InterPro" id="IPR002035">
    <property type="entry name" value="VWF_A"/>
</dbReference>
<dbReference type="RefSeq" id="WP_192030479.1">
    <property type="nucleotide sequence ID" value="NZ_JACYTR010000039.1"/>
</dbReference>
<keyword evidence="4" id="KW-1185">Reference proteome</keyword>
<gene>
    <name evidence="3" type="ORF">IFO71_15045</name>
</gene>
<dbReference type="Pfam" id="PF12034">
    <property type="entry name" value="YfbK_C"/>
    <property type="match status" value="1"/>
</dbReference>
<dbReference type="AlphaFoldDB" id="A0AAW3ZPN5"/>
<proteinExistence type="predicted"/>
<evidence type="ECO:0000256" key="1">
    <source>
        <dbReference type="SAM" id="MobiDB-lite"/>
    </source>
</evidence>
<evidence type="ECO:0000259" key="2">
    <source>
        <dbReference type="PROSITE" id="PS50234"/>
    </source>
</evidence>
<protein>
    <submittedName>
        <fullName evidence="3">VWA domain-containing protein</fullName>
    </submittedName>
</protein>
<evidence type="ECO:0000313" key="4">
    <source>
        <dbReference type="Proteomes" id="UP000613768"/>
    </source>
</evidence>
<dbReference type="Gene3D" id="3.40.50.410">
    <property type="entry name" value="von Willebrand factor, type A domain"/>
    <property type="match status" value="1"/>
</dbReference>
<dbReference type="InterPro" id="IPR021908">
    <property type="entry name" value="YfbK_C"/>
</dbReference>
<comment type="caution">
    <text evidence="3">The sequence shown here is derived from an EMBL/GenBank/DDBJ whole genome shotgun (WGS) entry which is preliminary data.</text>
</comment>
<accession>A0AAW3ZPN5</accession>
<dbReference type="PROSITE" id="PS51257">
    <property type="entry name" value="PROKAR_LIPOPROTEIN"/>
    <property type="match status" value="1"/>
</dbReference>
<dbReference type="InterPro" id="IPR022156">
    <property type="entry name" value="Uncharacterised_YfbK_N"/>
</dbReference>
<sequence>MRGKRWGVLACSVILAVGCAKSAKQEVAVAEASEEKYYPANQDSNAPIDRIEVTGSRVRSQGSAGESESVAYLQAPPPRPAEPAPIALSDPTRMPIPLSPPAPPPPPSDHAEPAAPTPVIRNSWQITQQSSVSTFSIDVDTGSYTLARKYLTDGRLPSPHLVRTEEFINYFDHDYPRPAKADTPFAVYTEIAPAPWNPQRFLLQVGIQGYEVDQRDLPPANLVFLIDTSGSMQSADKLPLLKQGFASLVERLRAQDRVAIVTYAGSAGLVLPSTAGDQQRAILAALDKLEAGGSTNGGAGIELAYKVAKESRIAGGINRVILATDGDFNVGTTSVDALKKLVEQQRASGTALTTLGFGGYAYNDEMSEQLADIGDGNHAFIDDQLEARKVLVREMGGTLLTIARDVKIQLEFNPVLVPKYRLLGYENRMLRREDFANDQIDAGEIGAGHDVTALYELELADVRQAEALLATLRLRYKPAEEQAQRRDQSRLIEHRLLARDVLPVPGPRLRFAAAVAGFAEKLHGSEALATTSYSELGSWVQTHPQAKDAQERTELIELMELSAALAENKTVAR</sequence>
<feature type="compositionally biased region" description="Pro residues" evidence="1">
    <location>
        <begin position="97"/>
        <end position="108"/>
    </location>
</feature>
<feature type="compositionally biased region" description="Polar residues" evidence="1">
    <location>
        <begin position="57"/>
        <end position="66"/>
    </location>
</feature>
<feature type="domain" description="VWFA" evidence="2">
    <location>
        <begin position="221"/>
        <end position="399"/>
    </location>
</feature>
<evidence type="ECO:0000313" key="3">
    <source>
        <dbReference type="EMBL" id="MBD8527057.1"/>
    </source>
</evidence>
<dbReference type="PROSITE" id="PS50234">
    <property type="entry name" value="VWFA"/>
    <property type="match status" value="1"/>
</dbReference>
<dbReference type="PANTHER" id="PTHR10579">
    <property type="entry name" value="CALCIUM-ACTIVATED CHLORIDE CHANNEL REGULATOR"/>
    <property type="match status" value="1"/>
</dbReference>
<dbReference type="EMBL" id="JACYTR010000039">
    <property type="protein sequence ID" value="MBD8527057.1"/>
    <property type="molecule type" value="Genomic_DNA"/>
</dbReference>
<dbReference type="CDD" id="cd01465">
    <property type="entry name" value="vWA_subgroup"/>
    <property type="match status" value="1"/>
</dbReference>
<organism evidence="3 4">
    <name type="scientific">Pseudomarimonas arenosa</name>
    <dbReference type="NCBI Taxonomy" id="2774145"/>
    <lineage>
        <taxon>Bacteria</taxon>
        <taxon>Pseudomonadati</taxon>
        <taxon>Pseudomonadota</taxon>
        <taxon>Gammaproteobacteria</taxon>
        <taxon>Lysobacterales</taxon>
        <taxon>Lysobacteraceae</taxon>
        <taxon>Pseudomarimonas</taxon>
    </lineage>
</organism>
<dbReference type="PANTHER" id="PTHR10579:SF43">
    <property type="entry name" value="ZINC FINGER (C3HC4-TYPE RING FINGER) FAMILY PROTEIN"/>
    <property type="match status" value="1"/>
</dbReference>
<reference evidence="3 4" key="1">
    <citation type="submission" date="2020-09" db="EMBL/GenBank/DDBJ databases">
        <title>Pseudoxanthomonas sp. CAU 1598 isolated from sand of Yaerae Beach.</title>
        <authorList>
            <person name="Kim W."/>
        </authorList>
    </citation>
    <scope>NUCLEOTIDE SEQUENCE [LARGE SCALE GENOMIC DNA]</scope>
    <source>
        <strain evidence="3 4">CAU 1598</strain>
    </source>
</reference>
<feature type="region of interest" description="Disordered" evidence="1">
    <location>
        <begin position="33"/>
        <end position="116"/>
    </location>
</feature>
<dbReference type="Pfam" id="PF12450">
    <property type="entry name" value="vWF_A"/>
    <property type="match status" value="1"/>
</dbReference>
<dbReference type="Pfam" id="PF00092">
    <property type="entry name" value="VWA"/>
    <property type="match status" value="1"/>
</dbReference>
<dbReference type="Proteomes" id="UP000613768">
    <property type="component" value="Unassembled WGS sequence"/>
</dbReference>
<dbReference type="SMART" id="SM00327">
    <property type="entry name" value="VWA"/>
    <property type="match status" value="1"/>
</dbReference>
<dbReference type="SUPFAM" id="SSF53300">
    <property type="entry name" value="vWA-like"/>
    <property type="match status" value="1"/>
</dbReference>